<dbReference type="RefSeq" id="WP_133394227.1">
    <property type="nucleotide sequence ID" value="NZ_SMTG01000005.1"/>
</dbReference>
<proteinExistence type="predicted"/>
<dbReference type="Pfam" id="PF05258">
    <property type="entry name" value="DciA"/>
    <property type="match status" value="1"/>
</dbReference>
<dbReference type="Proteomes" id="UP000295543">
    <property type="component" value="Unassembled WGS sequence"/>
</dbReference>
<dbReference type="EMBL" id="SMTG01000005">
    <property type="protein sequence ID" value="TDK30040.1"/>
    <property type="molecule type" value="Genomic_DNA"/>
</dbReference>
<organism evidence="2 3">
    <name type="scientific">Luteimonas terrae</name>
    <dbReference type="NCBI Taxonomy" id="1530191"/>
    <lineage>
        <taxon>Bacteria</taxon>
        <taxon>Pseudomonadati</taxon>
        <taxon>Pseudomonadota</taxon>
        <taxon>Gammaproteobacteria</taxon>
        <taxon>Lysobacterales</taxon>
        <taxon>Lysobacteraceae</taxon>
        <taxon>Luteimonas</taxon>
    </lineage>
</organism>
<keyword evidence="3" id="KW-1185">Reference proteome</keyword>
<dbReference type="InterPro" id="IPR007922">
    <property type="entry name" value="DciA-like"/>
</dbReference>
<name>A0A4R5U6Y8_9GAMM</name>
<dbReference type="AlphaFoldDB" id="A0A4R5U6Y8"/>
<comment type="caution">
    <text evidence="2">The sequence shown here is derived from an EMBL/GenBank/DDBJ whole genome shotgun (WGS) entry which is preliminary data.</text>
</comment>
<sequence>MSDFRSRSKPPRAGKSRTGTATAALDAALGGSSADPIRRALWLDALDRRLVPLLPPTLAPHARLANVDGNRLVFLVDSPIWHARLRLSADVLLDAARSIGLDVSDIVIRTTTRPLRPEVVADRALPTPPSAVAREAVAAALAALQPPDGDDNGKR</sequence>
<evidence type="ECO:0000256" key="1">
    <source>
        <dbReference type="SAM" id="MobiDB-lite"/>
    </source>
</evidence>
<protein>
    <submittedName>
        <fullName evidence="2">DUF721 domain-containing protein</fullName>
    </submittedName>
</protein>
<dbReference type="OrthoDB" id="5801779at2"/>
<feature type="region of interest" description="Disordered" evidence="1">
    <location>
        <begin position="1"/>
        <end position="21"/>
    </location>
</feature>
<evidence type="ECO:0000313" key="3">
    <source>
        <dbReference type="Proteomes" id="UP000295543"/>
    </source>
</evidence>
<gene>
    <name evidence="2" type="ORF">E2F49_12655</name>
</gene>
<evidence type="ECO:0000313" key="2">
    <source>
        <dbReference type="EMBL" id="TDK30040.1"/>
    </source>
</evidence>
<accession>A0A4R5U6Y8</accession>
<reference evidence="2 3" key="1">
    <citation type="submission" date="2019-03" db="EMBL/GenBank/DDBJ databases">
        <title>Luteimonas zhaokaii sp.nov., isolated from the rectal contents of Plateau pika in Yushu, Qinghai Province, China.</title>
        <authorList>
            <person name="Zhang G."/>
        </authorList>
    </citation>
    <scope>NUCLEOTIDE SEQUENCE [LARGE SCALE GENOMIC DNA]</scope>
    <source>
        <strain evidence="2 3">THG-MD21</strain>
    </source>
</reference>